<dbReference type="AlphaFoldDB" id="A0A0E2HFD0"/>
<keyword evidence="2" id="KW-0808">Transferase</keyword>
<dbReference type="RefSeq" id="WP_002594894.1">
    <property type="nucleotide sequence ID" value="NZ_KB850998.1"/>
</dbReference>
<comment type="caution">
    <text evidence="2">The sequence shown here is derived from an EMBL/GenBank/DDBJ whole genome shotgun (WGS) entry which is preliminary data.</text>
</comment>
<dbReference type="Pfam" id="PF00583">
    <property type="entry name" value="Acetyltransf_1"/>
    <property type="match status" value="1"/>
</dbReference>
<evidence type="ECO:0000313" key="3">
    <source>
        <dbReference type="Proteomes" id="UP000013085"/>
    </source>
</evidence>
<evidence type="ECO:0000259" key="1">
    <source>
        <dbReference type="PROSITE" id="PS51186"/>
    </source>
</evidence>
<dbReference type="PATRIC" id="fig|999408.3.peg.1035"/>
<gene>
    <name evidence="2" type="ORF">HMPREF1090_00969</name>
</gene>
<dbReference type="SUPFAM" id="SSF55729">
    <property type="entry name" value="Acyl-CoA N-acyltransferases (Nat)"/>
    <property type="match status" value="1"/>
</dbReference>
<dbReference type="HOGENOM" id="CLU_081840_1_1_9"/>
<name>A0A0E2HFD0_9FIRM</name>
<accession>A0A0E2HFD0</accession>
<protein>
    <submittedName>
        <fullName evidence="2">Acetyltransferase</fullName>
    </submittedName>
</protein>
<dbReference type="CDD" id="cd04301">
    <property type="entry name" value="NAT_SF"/>
    <property type="match status" value="1"/>
</dbReference>
<dbReference type="InterPro" id="IPR000182">
    <property type="entry name" value="GNAT_dom"/>
</dbReference>
<organism evidence="2 3">
    <name type="scientific">[Clostridium] clostridioforme 90A8</name>
    <dbReference type="NCBI Taxonomy" id="999408"/>
    <lineage>
        <taxon>Bacteria</taxon>
        <taxon>Bacillati</taxon>
        <taxon>Bacillota</taxon>
        <taxon>Clostridia</taxon>
        <taxon>Lachnospirales</taxon>
        <taxon>Lachnospiraceae</taxon>
        <taxon>Enterocloster</taxon>
    </lineage>
</organism>
<feature type="domain" description="N-acetyltransferase" evidence="1">
    <location>
        <begin position="2"/>
        <end position="154"/>
    </location>
</feature>
<dbReference type="EMBL" id="AGYR01000006">
    <property type="protein sequence ID" value="ENZ19097.1"/>
    <property type="molecule type" value="Genomic_DNA"/>
</dbReference>
<dbReference type="GO" id="GO:0016747">
    <property type="term" value="F:acyltransferase activity, transferring groups other than amino-acyl groups"/>
    <property type="evidence" value="ECO:0007669"/>
    <property type="project" value="InterPro"/>
</dbReference>
<reference evidence="2 3" key="1">
    <citation type="submission" date="2013-01" db="EMBL/GenBank/DDBJ databases">
        <title>The Genome Sequence of Clostridium clostridioforme 90A8.</title>
        <authorList>
            <consortium name="The Broad Institute Genome Sequencing Platform"/>
            <person name="Earl A."/>
            <person name="Ward D."/>
            <person name="Feldgarden M."/>
            <person name="Gevers D."/>
            <person name="Courvalin P."/>
            <person name="Lambert T."/>
            <person name="Walker B."/>
            <person name="Young S.K."/>
            <person name="Zeng Q."/>
            <person name="Gargeya S."/>
            <person name="Fitzgerald M."/>
            <person name="Haas B."/>
            <person name="Abouelleil A."/>
            <person name="Alvarado L."/>
            <person name="Arachchi H.M."/>
            <person name="Berlin A.M."/>
            <person name="Chapman S.B."/>
            <person name="Dewar J."/>
            <person name="Goldberg J."/>
            <person name="Griggs A."/>
            <person name="Gujja S."/>
            <person name="Hansen M."/>
            <person name="Howarth C."/>
            <person name="Imamovic A."/>
            <person name="Larimer J."/>
            <person name="McCowan C."/>
            <person name="Murphy C."/>
            <person name="Neiman D."/>
            <person name="Pearson M."/>
            <person name="Priest M."/>
            <person name="Roberts A."/>
            <person name="Saif S."/>
            <person name="Shea T."/>
            <person name="Sisk P."/>
            <person name="Sykes S."/>
            <person name="Wortman J."/>
            <person name="Nusbaum C."/>
            <person name="Birren B."/>
        </authorList>
    </citation>
    <scope>NUCLEOTIDE SEQUENCE [LARGE SCALE GENOMIC DNA]</scope>
    <source>
        <strain evidence="2 3">90A8</strain>
    </source>
</reference>
<evidence type="ECO:0000313" key="2">
    <source>
        <dbReference type="EMBL" id="ENZ19097.1"/>
    </source>
</evidence>
<proteinExistence type="predicted"/>
<sequence length="211" mass="24128">MIKIRNEKESDYKVVEDITRKAFYNLHAPGCGEHYLVHIMRGHEDFIPELDFVLELDGRVIGSIMYTKARLADESGAEKEILTFGPVSVAPEYQRRGCGKMLMEHSFERAVSLGYDVIVIFGSPANYVSSGFKSCKKFNICLEDGSFPAAMMVRELVPGALDGRRWIYHDSPVMAISEEEARLYDDSLERMEKKHLPSQEEFYIMSHSFIK</sequence>
<dbReference type="InterPro" id="IPR016181">
    <property type="entry name" value="Acyl_CoA_acyltransferase"/>
</dbReference>
<dbReference type="Gene3D" id="3.40.630.30">
    <property type="match status" value="1"/>
</dbReference>
<dbReference type="PROSITE" id="PS51186">
    <property type="entry name" value="GNAT"/>
    <property type="match status" value="1"/>
</dbReference>
<dbReference type="Proteomes" id="UP000013085">
    <property type="component" value="Unassembled WGS sequence"/>
</dbReference>